<dbReference type="SUPFAM" id="SSF55347">
    <property type="entry name" value="Glyceraldehyde-3-phosphate dehydrogenase-like, C-terminal domain"/>
    <property type="match status" value="1"/>
</dbReference>
<dbReference type="eggNOG" id="COG0289">
    <property type="taxonomic scope" value="Bacteria"/>
</dbReference>
<evidence type="ECO:0000256" key="12">
    <source>
        <dbReference type="ARBA" id="ARBA00049396"/>
    </source>
</evidence>
<evidence type="ECO:0000256" key="11">
    <source>
        <dbReference type="ARBA" id="ARBA00049080"/>
    </source>
</evidence>
<dbReference type="SUPFAM" id="SSF51735">
    <property type="entry name" value="NAD(P)-binding Rossmann-fold domains"/>
    <property type="match status" value="1"/>
</dbReference>
<dbReference type="InterPro" id="IPR036291">
    <property type="entry name" value="NAD(P)-bd_dom_sf"/>
</dbReference>
<feature type="binding site" evidence="13">
    <location>
        <begin position="202"/>
        <end position="203"/>
    </location>
    <ligand>
        <name>(S)-2,3,4,5-tetrahydrodipicolinate</name>
        <dbReference type="ChEBI" id="CHEBI:16845"/>
    </ligand>
</feature>
<dbReference type="Gene3D" id="3.40.50.720">
    <property type="entry name" value="NAD(P)-binding Rossmann-like Domain"/>
    <property type="match status" value="1"/>
</dbReference>
<feature type="binding site" evidence="13">
    <location>
        <begin position="135"/>
        <end position="137"/>
    </location>
    <ligand>
        <name>NAD(+)</name>
        <dbReference type="ChEBI" id="CHEBI:57540"/>
    </ligand>
</feature>
<keyword evidence="6 13" id="KW-0560">Oxidoreductase</keyword>
<protein>
    <recommendedName>
        <fullName evidence="10 13">4-hydroxy-tetrahydrodipicolinate reductase</fullName>
        <shortName evidence="13">HTPA reductase</shortName>
        <ecNumber evidence="10 13">1.17.1.8</ecNumber>
    </recommendedName>
</protein>
<feature type="domain" description="Dihydrodipicolinate reductase C-terminal" evidence="16">
    <location>
        <begin position="165"/>
        <end position="301"/>
    </location>
</feature>
<dbReference type="InterPro" id="IPR022664">
    <property type="entry name" value="DapB_N_CS"/>
</dbReference>
<dbReference type="Gene3D" id="3.30.360.10">
    <property type="entry name" value="Dihydrodipicolinate Reductase, domain 2"/>
    <property type="match status" value="1"/>
</dbReference>
<dbReference type="PROSITE" id="PS01298">
    <property type="entry name" value="DAPB"/>
    <property type="match status" value="1"/>
</dbReference>
<comment type="caution">
    <text evidence="17">The sequence shown here is derived from an EMBL/GenBank/DDBJ whole genome shotgun (WGS) entry which is preliminary data.</text>
</comment>
<name>A0A059EAY5_9PROT</name>
<dbReference type="GO" id="GO:0051287">
    <property type="term" value="F:NAD binding"/>
    <property type="evidence" value="ECO:0007669"/>
    <property type="project" value="UniProtKB-UniRule"/>
</dbReference>
<evidence type="ECO:0000256" key="8">
    <source>
        <dbReference type="ARBA" id="ARBA00023154"/>
    </source>
</evidence>
<dbReference type="GO" id="GO:0005829">
    <property type="term" value="C:cytosol"/>
    <property type="evidence" value="ECO:0007669"/>
    <property type="project" value="TreeGrafter"/>
</dbReference>
<comment type="similarity">
    <text evidence="1 13">Belongs to the DapB family.</text>
</comment>
<evidence type="ECO:0000313" key="18">
    <source>
        <dbReference type="Proteomes" id="UP000024547"/>
    </source>
</evidence>
<evidence type="ECO:0000256" key="13">
    <source>
        <dbReference type="HAMAP-Rule" id="MF_00102"/>
    </source>
</evidence>
<accession>A0A059EAY5</accession>
<evidence type="ECO:0000256" key="14">
    <source>
        <dbReference type="SAM" id="MobiDB-lite"/>
    </source>
</evidence>
<dbReference type="UniPathway" id="UPA00034">
    <property type="reaction ID" value="UER00018"/>
</dbReference>
<feature type="binding site" evidence="13">
    <location>
        <begin position="45"/>
        <end position="50"/>
    </location>
    <ligand>
        <name>NAD(+)</name>
        <dbReference type="ChEBI" id="CHEBI:57540"/>
    </ligand>
</feature>
<dbReference type="EC" id="1.17.1.8" evidence="10 13"/>
<dbReference type="GO" id="GO:0016726">
    <property type="term" value="F:oxidoreductase activity, acting on CH or CH2 groups, NAD or NADP as acceptor"/>
    <property type="evidence" value="ECO:0007669"/>
    <property type="project" value="UniProtKB-UniRule"/>
</dbReference>
<evidence type="ECO:0000256" key="7">
    <source>
        <dbReference type="ARBA" id="ARBA00023027"/>
    </source>
</evidence>
<sequence length="306" mass="31904">MRYKRSTREICSARPRASRPDGKARYKGAMTDLSPSDSMRVAVAGVAGRMGRQLVGAALDAGLTVTGGSEAPASEFLGSDIGELAGRRLLDLRPATDPVAAASNADVWIDFTRPAATLAALDSLKHTSVRAVIIGTTGFSDEEEAEIADAAKTLSIVKAGNFSVGINLLQALTRMAAERLGPGWDIEVLETHHRRKVDAPSGTALMVGEAAAAGRGKPLSELRAAPYDGPDAKRRAGSIGFAVRRSGGVIGEHEVSFASDMEILSLSHTAIDRAVFAHGALGAAAWAVRQDAGLYDMDDVLGLSGN</sequence>
<comment type="catalytic activity">
    <reaction evidence="11 13">
        <text>(S)-2,3,4,5-tetrahydrodipicolinate + NADP(+) + H2O = (2S,4S)-4-hydroxy-2,3,4,5-tetrahydrodipicolinate + NADPH + H(+)</text>
        <dbReference type="Rhea" id="RHEA:35331"/>
        <dbReference type="ChEBI" id="CHEBI:15377"/>
        <dbReference type="ChEBI" id="CHEBI:15378"/>
        <dbReference type="ChEBI" id="CHEBI:16845"/>
        <dbReference type="ChEBI" id="CHEBI:57783"/>
        <dbReference type="ChEBI" id="CHEBI:58349"/>
        <dbReference type="ChEBI" id="CHEBI:67139"/>
        <dbReference type="EC" id="1.17.1.8"/>
    </reaction>
</comment>
<evidence type="ECO:0000259" key="15">
    <source>
        <dbReference type="Pfam" id="PF01113"/>
    </source>
</evidence>
<keyword evidence="5 13" id="KW-0220">Diaminopimelate biosynthesis</keyword>
<dbReference type="AlphaFoldDB" id="A0A059EAY5"/>
<dbReference type="PANTHER" id="PTHR20836:SF0">
    <property type="entry name" value="4-HYDROXY-TETRAHYDRODIPICOLINATE REDUCTASE 1, CHLOROPLASTIC-RELATED"/>
    <property type="match status" value="1"/>
</dbReference>
<feature type="active site" description="Proton donor/acceptor" evidence="13">
    <location>
        <position position="192"/>
    </location>
</feature>
<comment type="pathway">
    <text evidence="9 13">Amino-acid biosynthesis; L-lysine biosynthesis via DAP pathway; (S)-tetrahydrodipicolinate from L-aspartate: step 4/4.</text>
</comment>
<dbReference type="CDD" id="cd02274">
    <property type="entry name" value="DHDPR_N"/>
    <property type="match status" value="1"/>
</dbReference>
<gene>
    <name evidence="13" type="primary">dapB</name>
    <name evidence="17" type="ORF">HY36_00305</name>
</gene>
<dbReference type="PATRIC" id="fig|1280948.3.peg.63"/>
<evidence type="ECO:0000256" key="4">
    <source>
        <dbReference type="ARBA" id="ARBA00022857"/>
    </source>
</evidence>
<comment type="catalytic activity">
    <reaction evidence="12 13">
        <text>(S)-2,3,4,5-tetrahydrodipicolinate + NAD(+) + H2O = (2S,4S)-4-hydroxy-2,3,4,5-tetrahydrodipicolinate + NADH + H(+)</text>
        <dbReference type="Rhea" id="RHEA:35323"/>
        <dbReference type="ChEBI" id="CHEBI:15377"/>
        <dbReference type="ChEBI" id="CHEBI:15378"/>
        <dbReference type="ChEBI" id="CHEBI:16845"/>
        <dbReference type="ChEBI" id="CHEBI:57540"/>
        <dbReference type="ChEBI" id="CHEBI:57945"/>
        <dbReference type="ChEBI" id="CHEBI:67139"/>
        <dbReference type="EC" id="1.17.1.8"/>
    </reaction>
</comment>
<evidence type="ECO:0000259" key="16">
    <source>
        <dbReference type="Pfam" id="PF05173"/>
    </source>
</evidence>
<feature type="active site" description="Proton donor" evidence="13">
    <location>
        <position position="196"/>
    </location>
</feature>
<keyword evidence="8 13" id="KW-0457">Lysine biosynthesis</keyword>
<feature type="binding site" evidence="13">
    <location>
        <begin position="159"/>
        <end position="162"/>
    </location>
    <ligand>
        <name>NAD(+)</name>
        <dbReference type="ChEBI" id="CHEBI:57540"/>
    </ligand>
</feature>
<proteinExistence type="inferred from homology"/>
<dbReference type="GO" id="GO:0009089">
    <property type="term" value="P:lysine biosynthetic process via diaminopimelate"/>
    <property type="evidence" value="ECO:0007669"/>
    <property type="project" value="UniProtKB-UniRule"/>
</dbReference>
<dbReference type="HAMAP" id="MF_00102">
    <property type="entry name" value="DapB"/>
    <property type="match status" value="1"/>
</dbReference>
<dbReference type="Proteomes" id="UP000024547">
    <property type="component" value="Unassembled WGS sequence"/>
</dbReference>
<dbReference type="Pfam" id="PF05173">
    <property type="entry name" value="DapB_C"/>
    <property type="match status" value="1"/>
</dbReference>
<keyword evidence="2 13" id="KW-0963">Cytoplasm</keyword>
<feature type="region of interest" description="Disordered" evidence="14">
    <location>
        <begin position="1"/>
        <end position="25"/>
    </location>
</feature>
<keyword evidence="3 13" id="KW-0028">Amino-acid biosynthesis</keyword>
<comment type="subunit">
    <text evidence="13">Homotetramer.</text>
</comment>
<keyword evidence="7 13" id="KW-0520">NAD</keyword>
<dbReference type="EMBL" id="AWFH01000001">
    <property type="protein sequence ID" value="KCZ64846.1"/>
    <property type="molecule type" value="Genomic_DNA"/>
</dbReference>
<dbReference type="STRING" id="1280948.HY36_00305"/>
<feature type="binding site" evidence="13">
    <location>
        <position position="91"/>
    </location>
    <ligand>
        <name>NAD(+)</name>
        <dbReference type="ChEBI" id="CHEBI:57540"/>
    </ligand>
</feature>
<dbReference type="Pfam" id="PF01113">
    <property type="entry name" value="DapB_N"/>
    <property type="match status" value="1"/>
</dbReference>
<dbReference type="GO" id="GO:0019877">
    <property type="term" value="P:diaminopimelate biosynthetic process"/>
    <property type="evidence" value="ECO:0007669"/>
    <property type="project" value="UniProtKB-UniRule"/>
</dbReference>
<keyword evidence="4 13" id="KW-0521">NADP</keyword>
<dbReference type="PIRSF" id="PIRSF000161">
    <property type="entry name" value="DHPR"/>
    <property type="match status" value="1"/>
</dbReference>
<dbReference type="GO" id="GO:0050661">
    <property type="term" value="F:NADP binding"/>
    <property type="evidence" value="ECO:0007669"/>
    <property type="project" value="UniProtKB-UniRule"/>
</dbReference>
<dbReference type="InterPro" id="IPR022663">
    <property type="entry name" value="DapB_C"/>
</dbReference>
<dbReference type="NCBIfam" id="TIGR00036">
    <property type="entry name" value="dapB"/>
    <property type="match status" value="1"/>
</dbReference>
<evidence type="ECO:0000256" key="5">
    <source>
        <dbReference type="ARBA" id="ARBA00022915"/>
    </source>
</evidence>
<evidence type="ECO:0000256" key="10">
    <source>
        <dbReference type="ARBA" id="ARBA00038983"/>
    </source>
</evidence>
<dbReference type="PANTHER" id="PTHR20836">
    <property type="entry name" value="DIHYDRODIPICOLINATE REDUCTASE"/>
    <property type="match status" value="1"/>
</dbReference>
<evidence type="ECO:0000256" key="2">
    <source>
        <dbReference type="ARBA" id="ARBA00022490"/>
    </source>
</evidence>
<evidence type="ECO:0000256" key="9">
    <source>
        <dbReference type="ARBA" id="ARBA00037922"/>
    </source>
</evidence>
<evidence type="ECO:0000313" key="17">
    <source>
        <dbReference type="EMBL" id="KCZ64846.1"/>
    </source>
</evidence>
<evidence type="ECO:0000256" key="6">
    <source>
        <dbReference type="ARBA" id="ARBA00023002"/>
    </source>
</evidence>
<comment type="subcellular location">
    <subcellularLocation>
        <location evidence="13">Cytoplasm</location>
    </subcellularLocation>
</comment>
<feature type="binding site" evidence="13">
    <location>
        <position position="93"/>
    </location>
    <ligand>
        <name>NADP(+)</name>
        <dbReference type="ChEBI" id="CHEBI:58349"/>
    </ligand>
</feature>
<organism evidence="17 18">
    <name type="scientific">Hyphomonas atlantica</name>
    <dbReference type="NCBI Taxonomy" id="1280948"/>
    <lineage>
        <taxon>Bacteria</taxon>
        <taxon>Pseudomonadati</taxon>
        <taxon>Pseudomonadota</taxon>
        <taxon>Alphaproteobacteria</taxon>
        <taxon>Hyphomonadales</taxon>
        <taxon>Hyphomonadaceae</taxon>
        <taxon>Hyphomonas</taxon>
    </lineage>
</organism>
<reference evidence="17 18" key="1">
    <citation type="journal article" date="2014" name="Antonie Van Leeuwenhoek">
        <title>Hyphomonas beringensis sp. nov. and Hyphomonas chukchiensis sp. nov., isolated from surface seawater of the Bering Sea and Chukchi Sea.</title>
        <authorList>
            <person name="Li C."/>
            <person name="Lai Q."/>
            <person name="Li G."/>
            <person name="Dong C."/>
            <person name="Wang J."/>
            <person name="Liao Y."/>
            <person name="Shao Z."/>
        </authorList>
    </citation>
    <scope>NUCLEOTIDE SEQUENCE [LARGE SCALE GENOMIC DNA]</scope>
    <source>
        <strain evidence="17 18">22II1-22F38</strain>
    </source>
</reference>
<evidence type="ECO:0000256" key="1">
    <source>
        <dbReference type="ARBA" id="ARBA00006642"/>
    </source>
</evidence>
<evidence type="ECO:0000256" key="3">
    <source>
        <dbReference type="ARBA" id="ARBA00022605"/>
    </source>
</evidence>
<dbReference type="InterPro" id="IPR000846">
    <property type="entry name" value="DapB_N"/>
</dbReference>
<feature type="domain" description="Dihydrodipicolinate reductase N-terminal" evidence="15">
    <location>
        <begin position="39"/>
        <end position="162"/>
    </location>
</feature>
<keyword evidence="18" id="KW-1185">Reference proteome</keyword>
<feature type="binding site" evidence="13">
    <location>
        <position position="193"/>
    </location>
    <ligand>
        <name>(S)-2,3,4,5-tetrahydrodipicolinate</name>
        <dbReference type="ChEBI" id="CHEBI:16845"/>
    </ligand>
</feature>
<comment type="function">
    <text evidence="13">Catalyzes the conversion of 4-hydroxy-tetrahydrodipicolinate (HTPA) to tetrahydrodipicolinate.</text>
</comment>
<comment type="caution">
    <text evidence="13">Was originally thought to be a dihydrodipicolinate reductase (DHDPR), catalyzing the conversion of dihydrodipicolinate to tetrahydrodipicolinate. However, it was shown in E.coli that the substrate of the enzymatic reaction is not dihydrodipicolinate (DHDP) but in fact (2S,4S)-4-hydroxy-2,3,4,5-tetrahydrodipicolinic acid (HTPA), the product released by the DapA-catalyzed reaction.</text>
</comment>
<dbReference type="GO" id="GO:0008839">
    <property type="term" value="F:4-hydroxy-tetrahydrodipicolinate reductase"/>
    <property type="evidence" value="ECO:0007669"/>
    <property type="project" value="UniProtKB-UniRule"/>
</dbReference>
<dbReference type="InterPro" id="IPR023940">
    <property type="entry name" value="DHDPR_bac"/>
</dbReference>